<dbReference type="EMBL" id="KQ249265">
    <property type="protein sequence ID" value="KNC71215.1"/>
    <property type="molecule type" value="Genomic_DNA"/>
</dbReference>
<name>A0A0L0F3A5_9EUKA</name>
<organism evidence="1 2">
    <name type="scientific">Sphaeroforma arctica JP610</name>
    <dbReference type="NCBI Taxonomy" id="667725"/>
    <lineage>
        <taxon>Eukaryota</taxon>
        <taxon>Ichthyosporea</taxon>
        <taxon>Ichthyophonida</taxon>
        <taxon>Sphaeroforma</taxon>
    </lineage>
</organism>
<evidence type="ECO:0000313" key="2">
    <source>
        <dbReference type="Proteomes" id="UP000054560"/>
    </source>
</evidence>
<gene>
    <name evidence="1" type="ORF">SARC_16248</name>
</gene>
<dbReference type="AlphaFoldDB" id="A0A0L0F3A5"/>
<reference evidence="1 2" key="1">
    <citation type="submission" date="2011-02" db="EMBL/GenBank/DDBJ databases">
        <title>The Genome Sequence of Sphaeroforma arctica JP610.</title>
        <authorList>
            <consortium name="The Broad Institute Genome Sequencing Platform"/>
            <person name="Russ C."/>
            <person name="Cuomo C."/>
            <person name="Young S.K."/>
            <person name="Zeng Q."/>
            <person name="Gargeya S."/>
            <person name="Alvarado L."/>
            <person name="Berlin A."/>
            <person name="Chapman S.B."/>
            <person name="Chen Z."/>
            <person name="Freedman E."/>
            <person name="Gellesch M."/>
            <person name="Goldberg J."/>
            <person name="Griggs A."/>
            <person name="Gujja S."/>
            <person name="Heilman E."/>
            <person name="Heiman D."/>
            <person name="Howarth C."/>
            <person name="Mehta T."/>
            <person name="Neiman D."/>
            <person name="Pearson M."/>
            <person name="Roberts A."/>
            <person name="Saif S."/>
            <person name="Shea T."/>
            <person name="Shenoy N."/>
            <person name="Sisk P."/>
            <person name="Stolte C."/>
            <person name="Sykes S."/>
            <person name="White J."/>
            <person name="Yandava C."/>
            <person name="Burger G."/>
            <person name="Gray M.W."/>
            <person name="Holland P.W.H."/>
            <person name="King N."/>
            <person name="Lang F.B.F."/>
            <person name="Roger A.J."/>
            <person name="Ruiz-Trillo I."/>
            <person name="Haas B."/>
            <person name="Nusbaum C."/>
            <person name="Birren B."/>
        </authorList>
    </citation>
    <scope>NUCLEOTIDE SEQUENCE [LARGE SCALE GENOMIC DNA]</scope>
    <source>
        <strain evidence="1 2">JP610</strain>
    </source>
</reference>
<sequence>MYLGQLITTAVQAYIAAGRLEVYLSRASTEPTVAYTSQKTSQKAQDTTQKAVNDRNVKQDSVLFGDRSDANLIATPAARVVPTQGLNPSGEILVAQRIDMYCIIGFSGVQIN</sequence>
<dbReference type="Proteomes" id="UP000054560">
    <property type="component" value="Unassembled WGS sequence"/>
</dbReference>
<proteinExistence type="predicted"/>
<evidence type="ECO:0000313" key="1">
    <source>
        <dbReference type="EMBL" id="KNC71215.1"/>
    </source>
</evidence>
<keyword evidence="2" id="KW-1185">Reference proteome</keyword>
<dbReference type="GeneID" id="25916752"/>
<protein>
    <submittedName>
        <fullName evidence="1">Uncharacterized protein</fullName>
    </submittedName>
</protein>
<dbReference type="RefSeq" id="XP_014145117.1">
    <property type="nucleotide sequence ID" value="XM_014289642.1"/>
</dbReference>
<accession>A0A0L0F3A5</accession>